<organism evidence="1 2">
    <name type="scientific">Coemansia aciculifera</name>
    <dbReference type="NCBI Taxonomy" id="417176"/>
    <lineage>
        <taxon>Eukaryota</taxon>
        <taxon>Fungi</taxon>
        <taxon>Fungi incertae sedis</taxon>
        <taxon>Zoopagomycota</taxon>
        <taxon>Kickxellomycotina</taxon>
        <taxon>Kickxellomycetes</taxon>
        <taxon>Kickxellales</taxon>
        <taxon>Kickxellaceae</taxon>
        <taxon>Coemansia</taxon>
    </lineage>
</organism>
<dbReference type="Proteomes" id="UP001139981">
    <property type="component" value="Unassembled WGS sequence"/>
</dbReference>
<gene>
    <name evidence="1" type="ORF">IWW38_004684</name>
</gene>
<feature type="non-terminal residue" evidence="1">
    <location>
        <position position="86"/>
    </location>
</feature>
<evidence type="ECO:0000313" key="1">
    <source>
        <dbReference type="EMBL" id="KAJ2889475.1"/>
    </source>
</evidence>
<accession>A0ACC1LXC2</accession>
<protein>
    <submittedName>
        <fullName evidence="1">Uncharacterized protein</fullName>
    </submittedName>
</protein>
<sequence length="86" mass="8935">CRARPLPQSARKPTRAAASAAVHAYRLSSRLRTSAAATMSFATLTASPTSTTASLTTCPATALTLKRRTLESMSTARAAEALLALT</sequence>
<dbReference type="EMBL" id="JANBVB010001818">
    <property type="protein sequence ID" value="KAJ2889475.1"/>
    <property type="molecule type" value="Genomic_DNA"/>
</dbReference>
<feature type="non-terminal residue" evidence="1">
    <location>
        <position position="1"/>
    </location>
</feature>
<comment type="caution">
    <text evidence="1">The sequence shown here is derived from an EMBL/GenBank/DDBJ whole genome shotgun (WGS) entry which is preliminary data.</text>
</comment>
<name>A0ACC1LXC2_9FUNG</name>
<evidence type="ECO:0000313" key="2">
    <source>
        <dbReference type="Proteomes" id="UP001139981"/>
    </source>
</evidence>
<proteinExistence type="predicted"/>
<reference evidence="1" key="1">
    <citation type="submission" date="2022-07" db="EMBL/GenBank/DDBJ databases">
        <title>Phylogenomic reconstructions and comparative analyses of Kickxellomycotina fungi.</title>
        <authorList>
            <person name="Reynolds N.K."/>
            <person name="Stajich J.E."/>
            <person name="Barry K."/>
            <person name="Grigoriev I.V."/>
            <person name="Crous P."/>
            <person name="Smith M.E."/>
        </authorList>
    </citation>
    <scope>NUCLEOTIDE SEQUENCE</scope>
    <source>
        <strain evidence="1">CBS 190363</strain>
    </source>
</reference>
<keyword evidence="2" id="KW-1185">Reference proteome</keyword>